<reference evidence="2 3" key="1">
    <citation type="submission" date="2017-05" db="EMBL/GenBank/DDBJ databases">
        <authorList>
            <person name="Song R."/>
            <person name="Chenine A.L."/>
            <person name="Ruprecht R.M."/>
        </authorList>
    </citation>
    <scope>NUCLEOTIDE SEQUENCE [LARGE SCALE GENOMIC DNA]</scope>
    <source>
        <strain evidence="2 3">CECT 7927</strain>
    </source>
</reference>
<keyword evidence="1" id="KW-0812">Transmembrane</keyword>
<feature type="transmembrane region" description="Helical" evidence="1">
    <location>
        <begin position="31"/>
        <end position="57"/>
    </location>
</feature>
<dbReference type="Proteomes" id="UP000196125">
    <property type="component" value="Unassembled WGS sequence"/>
</dbReference>
<keyword evidence="1" id="KW-0472">Membrane</keyword>
<protein>
    <submittedName>
        <fullName evidence="2">Uncharacterized protein</fullName>
    </submittedName>
</protein>
<feature type="transmembrane region" description="Helical" evidence="1">
    <location>
        <begin position="117"/>
        <end position="137"/>
    </location>
</feature>
<feature type="transmembrane region" description="Helical" evidence="1">
    <location>
        <begin position="200"/>
        <end position="222"/>
    </location>
</feature>
<evidence type="ECO:0000256" key="1">
    <source>
        <dbReference type="SAM" id="Phobius"/>
    </source>
</evidence>
<dbReference type="AlphaFoldDB" id="A0A1Y6IZE5"/>
<dbReference type="EMBL" id="FXXI01000016">
    <property type="protein sequence ID" value="SMS03027.1"/>
    <property type="molecule type" value="Genomic_DNA"/>
</dbReference>
<keyword evidence="1" id="KW-1133">Transmembrane helix</keyword>
<evidence type="ECO:0000313" key="3">
    <source>
        <dbReference type="Proteomes" id="UP000196125"/>
    </source>
</evidence>
<evidence type="ECO:0000313" key="2">
    <source>
        <dbReference type="EMBL" id="SMS03027.1"/>
    </source>
</evidence>
<feature type="transmembrane region" description="Helical" evidence="1">
    <location>
        <begin position="166"/>
        <end position="188"/>
    </location>
</feature>
<gene>
    <name evidence="2" type="ORF">VIM7927_04390</name>
</gene>
<feature type="transmembrane region" description="Helical" evidence="1">
    <location>
        <begin position="78"/>
        <end position="97"/>
    </location>
</feature>
<sequence>MDNKTSAGLVALVTITGVIGSFYQFTSIPDIDFYLFLNFLPRYILYTSLILAFCIIWRGKKELPAFRKGADKTFSVNPLLAVCGIIILCLSCWNLYHTIKNLNDFSYNNNYLSTYEAAARLLPHAALILSIGIWLSFSSIYKKSIFTTQICLNTVSIDKKSTLNSAICLLLAVIYLITSVAFCLQLLTQNGTLHRSEQNVWPLLWSIWNVISSGTFTLFFYYTVRWFNSLVIQVNSHQLLSRD</sequence>
<name>A0A1Y6IZE5_9VIBR</name>
<organism evidence="2 3">
    <name type="scientific">Vibrio mangrovi</name>
    <dbReference type="NCBI Taxonomy" id="474394"/>
    <lineage>
        <taxon>Bacteria</taxon>
        <taxon>Pseudomonadati</taxon>
        <taxon>Pseudomonadota</taxon>
        <taxon>Gammaproteobacteria</taxon>
        <taxon>Vibrionales</taxon>
        <taxon>Vibrionaceae</taxon>
        <taxon>Vibrio</taxon>
    </lineage>
</organism>
<accession>A0A1Y6IZE5</accession>
<feature type="transmembrane region" description="Helical" evidence="1">
    <location>
        <begin position="7"/>
        <end position="25"/>
    </location>
</feature>
<proteinExistence type="predicted"/>